<dbReference type="EMBL" id="VSWC01000015">
    <property type="protein sequence ID" value="KAA1112812.1"/>
    <property type="molecule type" value="Genomic_DNA"/>
</dbReference>
<comment type="caution">
    <text evidence="2">The sequence shown here is derived from an EMBL/GenBank/DDBJ whole genome shotgun (WGS) entry which is preliminary data.</text>
</comment>
<evidence type="ECO:0000313" key="3">
    <source>
        <dbReference type="Proteomes" id="UP000324748"/>
    </source>
</evidence>
<feature type="signal peptide" evidence="1">
    <location>
        <begin position="1"/>
        <end position="21"/>
    </location>
</feature>
<evidence type="ECO:0000313" key="2">
    <source>
        <dbReference type="EMBL" id="KAA1112812.1"/>
    </source>
</evidence>
<dbReference type="Proteomes" id="UP000324748">
    <property type="component" value="Unassembled WGS sequence"/>
</dbReference>
<gene>
    <name evidence="2" type="ORF">PGT21_011505</name>
</gene>
<proteinExistence type="predicted"/>
<reference evidence="2 3" key="1">
    <citation type="submission" date="2019-05" db="EMBL/GenBank/DDBJ databases">
        <title>Emergence of the Ug99 lineage of the wheat stem rust pathogen through somatic hybridization.</title>
        <authorList>
            <person name="Li F."/>
            <person name="Upadhyaya N.M."/>
            <person name="Sperschneider J."/>
            <person name="Matny O."/>
            <person name="Nguyen-Phuc H."/>
            <person name="Mago R."/>
            <person name="Raley C."/>
            <person name="Miller M.E."/>
            <person name="Silverstein K.A.T."/>
            <person name="Henningsen E."/>
            <person name="Hirsch C.D."/>
            <person name="Visser B."/>
            <person name="Pretorius Z.A."/>
            <person name="Steffenson B.J."/>
            <person name="Schwessinger B."/>
            <person name="Dodds P.N."/>
            <person name="Figueroa M."/>
        </authorList>
    </citation>
    <scope>NUCLEOTIDE SEQUENCE [LARGE SCALE GENOMIC DNA]</scope>
    <source>
        <strain evidence="2">21-0</strain>
    </source>
</reference>
<protein>
    <submittedName>
        <fullName evidence="2">Uncharacterized protein</fullName>
    </submittedName>
</protein>
<sequence>MVLLALHDWVVHLVQVPPSEALRASEGGGTCVKFGSLSAGESRTLSATERGCSWSLGLRDSEGLDNWITTGTGMLNVARLETAHTSSHERFRLIEKSNEP</sequence>
<keyword evidence="3" id="KW-1185">Reference proteome</keyword>
<dbReference type="AlphaFoldDB" id="A0A5B0QI08"/>
<accession>A0A5B0QI08</accession>
<organism evidence="2 3">
    <name type="scientific">Puccinia graminis f. sp. tritici</name>
    <dbReference type="NCBI Taxonomy" id="56615"/>
    <lineage>
        <taxon>Eukaryota</taxon>
        <taxon>Fungi</taxon>
        <taxon>Dikarya</taxon>
        <taxon>Basidiomycota</taxon>
        <taxon>Pucciniomycotina</taxon>
        <taxon>Pucciniomycetes</taxon>
        <taxon>Pucciniales</taxon>
        <taxon>Pucciniaceae</taxon>
        <taxon>Puccinia</taxon>
    </lineage>
</organism>
<keyword evidence="1" id="KW-0732">Signal</keyword>
<name>A0A5B0QI08_PUCGR</name>
<feature type="chain" id="PRO_5022862724" evidence="1">
    <location>
        <begin position="22"/>
        <end position="100"/>
    </location>
</feature>
<evidence type="ECO:0000256" key="1">
    <source>
        <dbReference type="SAM" id="SignalP"/>
    </source>
</evidence>